<evidence type="ECO:0008006" key="3">
    <source>
        <dbReference type="Google" id="ProtNLM"/>
    </source>
</evidence>
<dbReference type="Proteomes" id="UP001597520">
    <property type="component" value="Unassembled WGS sequence"/>
</dbReference>
<organism evidence="1 2">
    <name type="scientific">Salibacterium lacus</name>
    <dbReference type="NCBI Taxonomy" id="1898109"/>
    <lineage>
        <taxon>Bacteria</taxon>
        <taxon>Bacillati</taxon>
        <taxon>Bacillota</taxon>
        <taxon>Bacilli</taxon>
        <taxon>Bacillales</taxon>
        <taxon>Bacillaceae</taxon>
    </lineage>
</organism>
<keyword evidence="2" id="KW-1185">Reference proteome</keyword>
<accession>A0ABW5SW06</accession>
<evidence type="ECO:0000313" key="1">
    <source>
        <dbReference type="EMBL" id="MFD2703926.1"/>
    </source>
</evidence>
<comment type="caution">
    <text evidence="1">The sequence shown here is derived from an EMBL/GenBank/DDBJ whole genome shotgun (WGS) entry which is preliminary data.</text>
</comment>
<evidence type="ECO:0000313" key="2">
    <source>
        <dbReference type="Proteomes" id="UP001597520"/>
    </source>
</evidence>
<name>A0ABW5SW06_9BACI</name>
<protein>
    <recommendedName>
        <fullName evidence="3">DUF2971 domain-containing protein</fullName>
    </recommendedName>
</protein>
<gene>
    <name evidence="1" type="ORF">ACFSUB_00480</name>
</gene>
<reference evidence="2" key="1">
    <citation type="journal article" date="2019" name="Int. J. Syst. Evol. Microbiol.">
        <title>The Global Catalogue of Microorganisms (GCM) 10K type strain sequencing project: providing services to taxonomists for standard genome sequencing and annotation.</title>
        <authorList>
            <consortium name="The Broad Institute Genomics Platform"/>
            <consortium name="The Broad Institute Genome Sequencing Center for Infectious Disease"/>
            <person name="Wu L."/>
            <person name="Ma J."/>
        </authorList>
    </citation>
    <scope>NUCLEOTIDE SEQUENCE [LARGE SCALE GENOMIC DNA]</scope>
    <source>
        <strain evidence="2">KCTC 33792</strain>
    </source>
</reference>
<proteinExistence type="predicted"/>
<dbReference type="EMBL" id="JBHUML010000002">
    <property type="protein sequence ID" value="MFD2703926.1"/>
    <property type="molecule type" value="Genomic_DNA"/>
</dbReference>
<dbReference type="RefSeq" id="WP_380711232.1">
    <property type="nucleotide sequence ID" value="NZ_JBHUML010000002.1"/>
</dbReference>
<sequence length="270" mass="31256">MKERLKERFPAWCEDFTKEQHTTCLTDDLDSLLGCSIEKMVKGNPINHFYSFDQLYTADKSDKRKAIGVDLALNEGKSWCNHVVRIHEDDYVNPDTANINAVLNVHKGNYFQKYAMSTALMMWSYYQLPLPESEEGKKLLLSIDSSFLGHYDNRFKGVHNAYLRELGFEELINCLDRTSKKEFFDIQQKYNTKAKIKIDGNGYLYTKLPLAELQGIFNVPLELPQQQFQKTHEFESKEGSTYTTNSKNNLPHLVSFALTGTKKFKYTTVN</sequence>